<evidence type="ECO:0000313" key="2">
    <source>
        <dbReference type="Proteomes" id="UP001308005"/>
    </source>
</evidence>
<organism evidence="1 2">
    <name type="scientific">Candidatus Thiothrix phosphatis</name>
    <dbReference type="NCBI Taxonomy" id="3112415"/>
    <lineage>
        <taxon>Bacteria</taxon>
        <taxon>Pseudomonadati</taxon>
        <taxon>Pseudomonadota</taxon>
        <taxon>Gammaproteobacteria</taxon>
        <taxon>Thiotrichales</taxon>
        <taxon>Thiotrichaceae</taxon>
        <taxon>Thiothrix</taxon>
    </lineage>
</organism>
<comment type="caution">
    <text evidence="1">The sequence shown here is derived from an EMBL/GenBank/DDBJ whole genome shotgun (WGS) entry which is preliminary data.</text>
</comment>
<keyword evidence="2" id="KW-1185">Reference proteome</keyword>
<dbReference type="RefSeq" id="WP_324694090.1">
    <property type="nucleotide sequence ID" value="NZ_JAYMYJ010000054.1"/>
</dbReference>
<reference evidence="2" key="1">
    <citation type="submission" date="2023-07" db="EMBL/GenBank/DDBJ databases">
        <title>The carbon used by Thiothrix.</title>
        <authorList>
            <person name="Chen L."/>
        </authorList>
    </citation>
    <scope>NUCLEOTIDE SEQUENCE [LARGE SCALE GENOMIC DNA]</scope>
</reference>
<dbReference type="EMBL" id="JAYMYJ010000054">
    <property type="protein sequence ID" value="MEB4590723.1"/>
    <property type="molecule type" value="Genomic_DNA"/>
</dbReference>
<evidence type="ECO:0000313" key="1">
    <source>
        <dbReference type="EMBL" id="MEB4590723.1"/>
    </source>
</evidence>
<name>A0ABU6CWE4_9GAMM</name>
<protein>
    <submittedName>
        <fullName evidence="1">Uncharacterized protein</fullName>
    </submittedName>
</protein>
<sequence>MQELERVAAEAEAGGNPARFLIDTHQKDLFHAFELGAKLARRELEVAFNQETSDPVRSLETFEQAVREVQHLIIMFGRVAPKWVEKRIEVAFKTALDQFNAGAPGWTPFG</sequence>
<gene>
    <name evidence="1" type="ORF">VSS37_07010</name>
</gene>
<dbReference type="Proteomes" id="UP001308005">
    <property type="component" value="Unassembled WGS sequence"/>
</dbReference>
<proteinExistence type="predicted"/>
<accession>A0ABU6CWE4</accession>